<organism evidence="2 3">
    <name type="scientific">Steinernema carpocapsae</name>
    <name type="common">Entomopathogenic nematode</name>
    <dbReference type="NCBI Taxonomy" id="34508"/>
    <lineage>
        <taxon>Eukaryota</taxon>
        <taxon>Metazoa</taxon>
        <taxon>Ecdysozoa</taxon>
        <taxon>Nematoda</taxon>
        <taxon>Chromadorea</taxon>
        <taxon>Rhabditida</taxon>
        <taxon>Tylenchina</taxon>
        <taxon>Panagrolaimomorpha</taxon>
        <taxon>Strongyloidoidea</taxon>
        <taxon>Steinernematidae</taxon>
        <taxon>Steinernema</taxon>
    </lineage>
</organism>
<dbReference type="AlphaFoldDB" id="A0A4U5LRS0"/>
<evidence type="ECO:0000313" key="2">
    <source>
        <dbReference type="EMBL" id="TKR58691.1"/>
    </source>
</evidence>
<gene>
    <name evidence="2" type="ORF">L596_030102</name>
</gene>
<reference evidence="2 3" key="2">
    <citation type="journal article" date="2019" name="G3 (Bethesda)">
        <title>Hybrid Assembly of the Genome of the Entomopathogenic Nematode Steinernema carpocapsae Identifies the X-Chromosome.</title>
        <authorList>
            <person name="Serra L."/>
            <person name="Macchietto M."/>
            <person name="Macias-Munoz A."/>
            <person name="McGill C.J."/>
            <person name="Rodriguez I.M."/>
            <person name="Rodriguez B."/>
            <person name="Murad R."/>
            <person name="Mortazavi A."/>
        </authorList>
    </citation>
    <scope>NUCLEOTIDE SEQUENCE [LARGE SCALE GENOMIC DNA]</scope>
    <source>
        <strain evidence="2 3">ALL</strain>
    </source>
</reference>
<dbReference type="EMBL" id="AZBU02000013">
    <property type="protein sequence ID" value="TKR58691.1"/>
    <property type="molecule type" value="Genomic_DNA"/>
</dbReference>
<accession>A0A4U5LRS0</accession>
<sequence length="140" mass="15297">MFLFCLTFTLLFTESTVACMATRETRLPVTLLPVMKDCARCPVLVKIVEGDFNGIPKKTIEVDEAVPAASDGCIRRRLLCSGVQNAQRTFFRWFSANGAQVGESLGTGHVQQNLVCNDNKQWILEGGNNVPVASVECISA</sequence>
<feature type="chain" id="PRO_5020689643" description="C6 domain-containing protein" evidence="1">
    <location>
        <begin position="19"/>
        <end position="140"/>
    </location>
</feature>
<proteinExistence type="predicted"/>
<comment type="caution">
    <text evidence="2">The sequence shown here is derived from an EMBL/GenBank/DDBJ whole genome shotgun (WGS) entry which is preliminary data.</text>
</comment>
<keyword evidence="1" id="KW-0732">Signal</keyword>
<protein>
    <recommendedName>
        <fullName evidence="4">C6 domain-containing protein</fullName>
    </recommendedName>
</protein>
<evidence type="ECO:0000256" key="1">
    <source>
        <dbReference type="SAM" id="SignalP"/>
    </source>
</evidence>
<name>A0A4U5LRS0_STECR</name>
<evidence type="ECO:0008006" key="4">
    <source>
        <dbReference type="Google" id="ProtNLM"/>
    </source>
</evidence>
<reference evidence="2 3" key="1">
    <citation type="journal article" date="2015" name="Genome Biol.">
        <title>Comparative genomics of Steinernema reveals deeply conserved gene regulatory networks.</title>
        <authorList>
            <person name="Dillman A.R."/>
            <person name="Macchietto M."/>
            <person name="Porter C.F."/>
            <person name="Rogers A."/>
            <person name="Williams B."/>
            <person name="Antoshechkin I."/>
            <person name="Lee M.M."/>
            <person name="Goodwin Z."/>
            <person name="Lu X."/>
            <person name="Lewis E.E."/>
            <person name="Goodrich-Blair H."/>
            <person name="Stock S.P."/>
            <person name="Adams B.J."/>
            <person name="Sternberg P.W."/>
            <person name="Mortazavi A."/>
        </authorList>
    </citation>
    <scope>NUCLEOTIDE SEQUENCE [LARGE SCALE GENOMIC DNA]</scope>
    <source>
        <strain evidence="2 3">ALL</strain>
    </source>
</reference>
<keyword evidence="3" id="KW-1185">Reference proteome</keyword>
<evidence type="ECO:0000313" key="3">
    <source>
        <dbReference type="Proteomes" id="UP000298663"/>
    </source>
</evidence>
<dbReference type="Proteomes" id="UP000298663">
    <property type="component" value="Unassembled WGS sequence"/>
</dbReference>
<feature type="signal peptide" evidence="1">
    <location>
        <begin position="1"/>
        <end position="18"/>
    </location>
</feature>